<organism evidence="7 8">
    <name type="scientific">Micavibrio aeruginosavorus</name>
    <dbReference type="NCBI Taxonomy" id="349221"/>
    <lineage>
        <taxon>Bacteria</taxon>
        <taxon>Pseudomonadati</taxon>
        <taxon>Bdellovibrionota</taxon>
        <taxon>Bdellovibrionia</taxon>
        <taxon>Bdellovibrionales</taxon>
        <taxon>Pseudobdellovibrionaceae</taxon>
        <taxon>Micavibrio</taxon>
    </lineage>
</organism>
<evidence type="ECO:0000259" key="6">
    <source>
        <dbReference type="SMART" id="SM00829"/>
    </source>
</evidence>
<comment type="caution">
    <text evidence="7">The sequence shown here is derived from an EMBL/GenBank/DDBJ whole genome shotgun (WGS) entry which is preliminary data.</text>
</comment>
<dbReference type="Proteomes" id="UP000249739">
    <property type="component" value="Unassembled WGS sequence"/>
</dbReference>
<evidence type="ECO:0000313" key="8">
    <source>
        <dbReference type="Proteomes" id="UP000249739"/>
    </source>
</evidence>
<name>A0A2W5FP38_9BACT</name>
<dbReference type="SUPFAM" id="SSF50129">
    <property type="entry name" value="GroES-like"/>
    <property type="match status" value="1"/>
</dbReference>
<dbReference type="SUPFAM" id="SSF55347">
    <property type="entry name" value="Glyceraldehyde-3-phosphate dehydrogenase-like, C-terminal domain"/>
    <property type="match status" value="1"/>
</dbReference>
<proteinExistence type="inferred from homology"/>
<dbReference type="Gene3D" id="3.30.360.10">
    <property type="entry name" value="Dihydrodipicolinate Reductase, domain 2"/>
    <property type="match status" value="1"/>
</dbReference>
<evidence type="ECO:0000256" key="3">
    <source>
        <dbReference type="ARBA" id="ARBA00022723"/>
    </source>
</evidence>
<dbReference type="Pfam" id="PF00107">
    <property type="entry name" value="ADH_zinc_N"/>
    <property type="match status" value="1"/>
</dbReference>
<dbReference type="Pfam" id="PF08240">
    <property type="entry name" value="ADH_N"/>
    <property type="match status" value="1"/>
</dbReference>
<dbReference type="InterPro" id="IPR000683">
    <property type="entry name" value="Gfo/Idh/MocA-like_OxRdtase_N"/>
</dbReference>
<dbReference type="InterPro" id="IPR020843">
    <property type="entry name" value="ER"/>
</dbReference>
<dbReference type="InterPro" id="IPR013149">
    <property type="entry name" value="ADH-like_C"/>
</dbReference>
<dbReference type="AlphaFoldDB" id="A0A2W5FP38"/>
<dbReference type="PANTHER" id="PTHR43350">
    <property type="entry name" value="NAD-DEPENDENT ALCOHOL DEHYDROGENASE"/>
    <property type="match status" value="1"/>
</dbReference>
<dbReference type="SUPFAM" id="SSF51735">
    <property type="entry name" value="NAD(P)-binding Rossmann-fold domains"/>
    <property type="match status" value="2"/>
</dbReference>
<evidence type="ECO:0000256" key="2">
    <source>
        <dbReference type="ARBA" id="ARBA00008072"/>
    </source>
</evidence>
<dbReference type="SMART" id="SM00829">
    <property type="entry name" value="PKS_ER"/>
    <property type="match status" value="1"/>
</dbReference>
<dbReference type="InterPro" id="IPR013154">
    <property type="entry name" value="ADH-like_N"/>
</dbReference>
<dbReference type="PANTHER" id="PTHR43350:SF19">
    <property type="entry name" value="D-GULOSIDE 3-DEHYDROGENASE"/>
    <property type="match status" value="1"/>
</dbReference>
<dbReference type="GO" id="GO:0016491">
    <property type="term" value="F:oxidoreductase activity"/>
    <property type="evidence" value="ECO:0007669"/>
    <property type="project" value="UniProtKB-KW"/>
</dbReference>
<dbReference type="InterPro" id="IPR036291">
    <property type="entry name" value="NAD(P)-bd_dom_sf"/>
</dbReference>
<dbReference type="Pfam" id="PF01408">
    <property type="entry name" value="GFO_IDH_MocA"/>
    <property type="match status" value="1"/>
</dbReference>
<feature type="domain" description="Enoyl reductase (ER)" evidence="6">
    <location>
        <begin position="52"/>
        <end position="364"/>
    </location>
</feature>
<accession>A0A2W5FP38</accession>
<evidence type="ECO:0000256" key="4">
    <source>
        <dbReference type="ARBA" id="ARBA00022833"/>
    </source>
</evidence>
<dbReference type="GO" id="GO:0000166">
    <property type="term" value="F:nucleotide binding"/>
    <property type="evidence" value="ECO:0007669"/>
    <property type="project" value="InterPro"/>
</dbReference>
<evidence type="ECO:0000256" key="5">
    <source>
        <dbReference type="ARBA" id="ARBA00023002"/>
    </source>
</evidence>
<gene>
    <name evidence="7" type="ORF">DI586_06455</name>
</gene>
<dbReference type="Gene3D" id="3.90.180.10">
    <property type="entry name" value="Medium-chain alcohol dehydrogenases, catalytic domain"/>
    <property type="match status" value="2"/>
</dbReference>
<dbReference type="GO" id="GO:0046872">
    <property type="term" value="F:metal ion binding"/>
    <property type="evidence" value="ECO:0007669"/>
    <property type="project" value="UniProtKB-KW"/>
</dbReference>
<evidence type="ECO:0000256" key="1">
    <source>
        <dbReference type="ARBA" id="ARBA00001947"/>
    </source>
</evidence>
<keyword evidence="3" id="KW-0479">Metal-binding</keyword>
<protein>
    <submittedName>
        <fullName evidence="7">Oxidoreductase</fullName>
    </submittedName>
</protein>
<dbReference type="InterPro" id="IPR011032">
    <property type="entry name" value="GroES-like_sf"/>
</dbReference>
<dbReference type="CDD" id="cd08255">
    <property type="entry name" value="2-desacetyl-2-hydroxyethyl_bacteriochlorophyllide_like"/>
    <property type="match status" value="1"/>
</dbReference>
<evidence type="ECO:0000313" key="7">
    <source>
        <dbReference type="EMBL" id="PZP55567.1"/>
    </source>
</evidence>
<reference evidence="7 8" key="1">
    <citation type="submission" date="2017-08" db="EMBL/GenBank/DDBJ databases">
        <title>Infants hospitalized years apart are colonized by the same room-sourced microbial strains.</title>
        <authorList>
            <person name="Brooks B."/>
            <person name="Olm M.R."/>
            <person name="Firek B.A."/>
            <person name="Baker R."/>
            <person name="Thomas B.C."/>
            <person name="Morowitz M.J."/>
            <person name="Banfield J.F."/>
        </authorList>
    </citation>
    <scope>NUCLEOTIDE SEQUENCE [LARGE SCALE GENOMIC DNA]</scope>
    <source>
        <strain evidence="7">S2_006_000_R2_64</strain>
    </source>
</reference>
<keyword evidence="5" id="KW-0560">Oxidoreductase</keyword>
<dbReference type="Gene3D" id="3.40.50.720">
    <property type="entry name" value="NAD(P)-binding Rossmann-like Domain"/>
    <property type="match status" value="2"/>
</dbReference>
<dbReference type="EMBL" id="QFOT01000062">
    <property type="protein sequence ID" value="PZP55567.1"/>
    <property type="molecule type" value="Genomic_DNA"/>
</dbReference>
<dbReference type="Pfam" id="PF22725">
    <property type="entry name" value="GFO_IDH_MocA_C3"/>
    <property type="match status" value="1"/>
</dbReference>
<comment type="cofactor">
    <cofactor evidence="1">
        <name>Zn(2+)</name>
        <dbReference type="ChEBI" id="CHEBI:29105"/>
    </cofactor>
</comment>
<sequence>MKAVLQNFKTGDMAVEDVPPPSLKADGVLVTNIASLVSAGTEKAVIELAKMNPLQKAKARPDLVKKVLSKAGQDGLLATARIVMNLVSAPLPLGYSCAGIVSQVGSRVSDVAPGQRVACAGLNYANHAEMVYIPRNLMVPIPDNVSYEEAAFVTVGSIALHGVRQAQLTLGETVVVIGMGLVGQIAAQICSASGCKVFCIDLDPSKIELAKSLGADDGMAGSDTAALKAAVMNFTGNHGADAVLITAGTKSSGPIELAPELSRDRARVVAIGDVGHNVPRRSYYEKEIDLRQSRSYGPGRYDPDYEERGHDYPLGYVRWTENRNMEAFLDLIAAGRVKVKPLLTHRFEIEAAQEAYDLLLGETKEPYIGIILDYDAEKDQETSVTLKTVTPSPQKKGGQISIGVIGAGQFAQGVLLPALKNVKGASFHSFATGSGFTSLNVARKYKAEICTSDYREMLADAKVDAVLIATRHDTHAEIVSAALKAGKHCFVEKPLAMDAAGLQSVIEAQKSTGNMVLTGFNRRFSPLAKRLKNEMAGAKLVMQYRINAGFIPGSHWHQDIENGGGRIVGEVCHFIDTMQYICGSDPVSVFAESVNDGNSPADPDNIIITFTFSDGSIGTIAYVASGDSGFPKERIEVFGGGRVGVIDNWRTLLVQGNGRKVKQRCWLQAEKGHRQEMVAFIDAVRSGQSPISFESQILTTQTTFAIQESLREGRTIQVTA</sequence>
<dbReference type="InterPro" id="IPR055170">
    <property type="entry name" value="GFO_IDH_MocA-like_dom"/>
</dbReference>
<keyword evidence="4" id="KW-0862">Zinc</keyword>
<comment type="similarity">
    <text evidence="2">Belongs to the zinc-containing alcohol dehydrogenase family.</text>
</comment>